<reference evidence="3" key="1">
    <citation type="submission" date="2017-09" db="EMBL/GenBank/DDBJ databases">
        <title>Depth-based differentiation of microbial function through sediment-hosted aquifers and enrichment of novel symbionts in the deep terrestrial subsurface.</title>
        <authorList>
            <person name="Probst A.J."/>
            <person name="Ladd B."/>
            <person name="Jarett J.K."/>
            <person name="Geller-Mcgrath D.E."/>
            <person name="Sieber C.M.K."/>
            <person name="Emerson J.B."/>
            <person name="Anantharaman K."/>
            <person name="Thomas B.C."/>
            <person name="Malmstrom R."/>
            <person name="Stieglmeier M."/>
            <person name="Klingl A."/>
            <person name="Woyke T."/>
            <person name="Ryan C.M."/>
            <person name="Banfield J.F."/>
        </authorList>
    </citation>
    <scope>NUCLEOTIDE SEQUENCE [LARGE SCALE GENOMIC DNA]</scope>
</reference>
<protein>
    <recommendedName>
        <fullName evidence="1">Polymerase beta nucleotidyltransferase domain-containing protein</fullName>
    </recommendedName>
</protein>
<dbReference type="InterPro" id="IPR041633">
    <property type="entry name" value="Polbeta"/>
</dbReference>
<proteinExistence type="predicted"/>
<dbReference type="Gene3D" id="3.30.460.10">
    <property type="entry name" value="Beta Polymerase, domain 2"/>
    <property type="match status" value="1"/>
</dbReference>
<gene>
    <name evidence="2" type="ORF">COY37_03320</name>
</gene>
<evidence type="ECO:0000313" key="2">
    <source>
        <dbReference type="EMBL" id="PIZ40696.1"/>
    </source>
</evidence>
<evidence type="ECO:0000259" key="1">
    <source>
        <dbReference type="Pfam" id="PF18765"/>
    </source>
</evidence>
<dbReference type="RefSeq" id="WP_286976072.1">
    <property type="nucleotide sequence ID" value="NZ_PEXG01000043.1"/>
</dbReference>
<dbReference type="CDD" id="cd05403">
    <property type="entry name" value="NT_KNTase_like"/>
    <property type="match status" value="1"/>
</dbReference>
<sequence>MIKFEKLPENIMSRISKVAEVLTKEENVLFAYLFGGLARGDASPLSDVDIAVYLRDTQNLADYKLSLFDKLTDALGTSELDLVILNTAPTSLAGRILQNKRILIDK</sequence>
<dbReference type="NCBIfam" id="NF047752">
    <property type="entry name" value="MntA_antitoxin"/>
    <property type="match status" value="1"/>
</dbReference>
<organism evidence="2 3">
    <name type="scientific">Candidatus Aquicultor secundus</name>
    <dbReference type="NCBI Taxonomy" id="1973895"/>
    <lineage>
        <taxon>Bacteria</taxon>
        <taxon>Bacillati</taxon>
        <taxon>Actinomycetota</taxon>
        <taxon>Candidatus Aquicultoria</taxon>
        <taxon>Candidatus Aquicultorales</taxon>
        <taxon>Candidatus Aquicultoraceae</taxon>
        <taxon>Candidatus Aquicultor</taxon>
    </lineage>
</organism>
<dbReference type="Pfam" id="PF18765">
    <property type="entry name" value="Polbeta"/>
    <property type="match status" value="1"/>
</dbReference>
<name>A0A2M7T968_9ACTN</name>
<dbReference type="EMBL" id="PFNG01000083">
    <property type="protein sequence ID" value="PIZ40696.1"/>
    <property type="molecule type" value="Genomic_DNA"/>
</dbReference>
<accession>A0A2M7T968</accession>
<feature type="domain" description="Polymerase beta nucleotidyltransferase" evidence="1">
    <location>
        <begin position="17"/>
        <end position="106"/>
    </location>
</feature>
<dbReference type="SUPFAM" id="SSF81301">
    <property type="entry name" value="Nucleotidyltransferase"/>
    <property type="match status" value="1"/>
</dbReference>
<feature type="non-terminal residue" evidence="2">
    <location>
        <position position="106"/>
    </location>
</feature>
<dbReference type="AlphaFoldDB" id="A0A2M7T968"/>
<evidence type="ECO:0000313" key="3">
    <source>
        <dbReference type="Proteomes" id="UP000230956"/>
    </source>
</evidence>
<comment type="caution">
    <text evidence="2">The sequence shown here is derived from an EMBL/GenBank/DDBJ whole genome shotgun (WGS) entry which is preliminary data.</text>
</comment>
<dbReference type="Proteomes" id="UP000230956">
    <property type="component" value="Unassembled WGS sequence"/>
</dbReference>
<dbReference type="InterPro" id="IPR043519">
    <property type="entry name" value="NT_sf"/>
</dbReference>